<sequence>MVADLGTIAFEGKPCEQIPAPLQAVPIGSIKLIEKTATAVSRDNFANEAACHLLVIFFRWILAADMDPKVLKIVCLHIKGLDHSGR</sequence>
<dbReference type="EMBL" id="CP096255">
    <property type="protein sequence ID" value="UPT87149.1"/>
    <property type="molecule type" value="Genomic_DNA"/>
</dbReference>
<dbReference type="AlphaFoldDB" id="A0A8T5UWF9"/>
<accession>A0A8T5UWF9</accession>
<protein>
    <submittedName>
        <fullName evidence="1">Uncharacterized protein</fullName>
    </submittedName>
</protein>
<evidence type="ECO:0000313" key="2">
    <source>
        <dbReference type="Proteomes" id="UP000551709"/>
    </source>
</evidence>
<proteinExistence type="predicted"/>
<organism evidence="1 2">
    <name type="scientific">Bradyrhizobium barranii subsp. apii</name>
    <dbReference type="NCBI Taxonomy" id="2819348"/>
    <lineage>
        <taxon>Bacteria</taxon>
        <taxon>Pseudomonadati</taxon>
        <taxon>Pseudomonadota</taxon>
        <taxon>Alphaproteobacteria</taxon>
        <taxon>Hyphomicrobiales</taxon>
        <taxon>Nitrobacteraceae</taxon>
        <taxon>Bradyrhizobium</taxon>
        <taxon>Bradyrhizobium barranii</taxon>
    </lineage>
</organism>
<evidence type="ECO:0000313" key="1">
    <source>
        <dbReference type="EMBL" id="UPT87149.1"/>
    </source>
</evidence>
<dbReference type="Proteomes" id="UP000551709">
    <property type="component" value="Chromosome"/>
</dbReference>
<gene>
    <name evidence="1" type="ORF">HAP41_0000044430</name>
</gene>
<name>A0A8T5UWF9_9BRAD</name>
<reference evidence="1 2" key="1">
    <citation type="journal article" date="2017" name="Syst. Appl. Microbiol.">
        <title>Soybeans inoculated with root zone soils of Canadian native legumes harbour diverse and novel Bradyrhizobium spp. that possess agricultural potential.</title>
        <authorList>
            <person name="Bromfield E.S.P."/>
            <person name="Cloutier S."/>
            <person name="Tambong J.T."/>
            <person name="Tran Thi T.V."/>
        </authorList>
    </citation>
    <scope>NUCLEOTIDE SEQUENCE [LARGE SCALE GENOMIC DNA]</scope>
    <source>
        <strain evidence="1 2">1S5</strain>
    </source>
</reference>
<dbReference type="RefSeq" id="WP_166072785.1">
    <property type="nucleotide sequence ID" value="NZ_CP096251.1"/>
</dbReference>